<evidence type="ECO:0000256" key="2">
    <source>
        <dbReference type="SAM" id="MobiDB-lite"/>
    </source>
</evidence>
<evidence type="ECO:0000256" key="1">
    <source>
        <dbReference type="SAM" id="Coils"/>
    </source>
</evidence>
<protein>
    <submittedName>
        <fullName evidence="3">Uncharacterized protein</fullName>
    </submittedName>
</protein>
<name>A0A1B8A9W2_FUSPO</name>
<dbReference type="AlphaFoldDB" id="A0A1B8A9W2"/>
<feature type="coiled-coil region" evidence="1">
    <location>
        <begin position="70"/>
        <end position="97"/>
    </location>
</feature>
<comment type="caution">
    <text evidence="3">The sequence shown here is derived from an EMBL/GenBank/DDBJ whole genome shotgun (WGS) entry which is preliminary data.</text>
</comment>
<organism evidence="3 4">
    <name type="scientific">Fusarium poae</name>
    <dbReference type="NCBI Taxonomy" id="36050"/>
    <lineage>
        <taxon>Eukaryota</taxon>
        <taxon>Fungi</taxon>
        <taxon>Dikarya</taxon>
        <taxon>Ascomycota</taxon>
        <taxon>Pezizomycotina</taxon>
        <taxon>Sordariomycetes</taxon>
        <taxon>Hypocreomycetidae</taxon>
        <taxon>Hypocreales</taxon>
        <taxon>Nectriaceae</taxon>
        <taxon>Fusarium</taxon>
    </lineage>
</organism>
<gene>
    <name evidence="3" type="ORF">FPOA_12224</name>
</gene>
<evidence type="ECO:0000313" key="3">
    <source>
        <dbReference type="EMBL" id="OBS17259.1"/>
    </source>
</evidence>
<proteinExistence type="predicted"/>
<feature type="region of interest" description="Disordered" evidence="2">
    <location>
        <begin position="167"/>
        <end position="198"/>
    </location>
</feature>
<accession>A0A1B8A9W2</accession>
<dbReference type="Proteomes" id="UP000091967">
    <property type="component" value="Unassembled WGS sequence"/>
</dbReference>
<sequence length="198" mass="22297">MQEHYRKDHRWSNPRGEAEVSRCGRYRLSRSHGRTGVQSQRLFSNGPGSGWFEVGFGAPATQTRDEAAMMERAVYAMEQKQKQFEQEEKECIKAADAKTDANAWLERVGWADHLQGLDPEAMRQLTDPVGEEEHVLQLIHDSIIRVMSQARITAAPSTVGTQALFEAQRKKSTRSRGGRLTIGSRKTRGPDIQQCGQS</sequence>
<keyword evidence="4" id="KW-1185">Reference proteome</keyword>
<reference evidence="3 4" key="1">
    <citation type="submission" date="2016-06" db="EMBL/GenBank/DDBJ databases">
        <title>Living apart together: crosstalk between the core and supernumerary genomes in a fungal plant pathogen.</title>
        <authorList>
            <person name="Vanheule A."/>
            <person name="Audenaert K."/>
            <person name="Warris S."/>
            <person name="Van De Geest H."/>
            <person name="Schijlen E."/>
            <person name="Hofte M."/>
            <person name="De Saeger S."/>
            <person name="Haesaert G."/>
            <person name="Waalwijk C."/>
            <person name="Van Der Lee T."/>
        </authorList>
    </citation>
    <scope>NUCLEOTIDE SEQUENCE [LARGE SCALE GENOMIC DNA]</scope>
    <source>
        <strain evidence="3 4">2516</strain>
    </source>
</reference>
<keyword evidence="1" id="KW-0175">Coiled coil</keyword>
<dbReference type="EMBL" id="LYXU01000034">
    <property type="protein sequence ID" value="OBS17259.1"/>
    <property type="molecule type" value="Genomic_DNA"/>
</dbReference>
<evidence type="ECO:0000313" key="4">
    <source>
        <dbReference type="Proteomes" id="UP000091967"/>
    </source>
</evidence>